<dbReference type="AlphaFoldDB" id="A0AAV1Z8F9"/>
<dbReference type="EMBL" id="CAXIEN010000030">
    <property type="protein sequence ID" value="CAL1267805.1"/>
    <property type="molecule type" value="Genomic_DNA"/>
</dbReference>
<proteinExistence type="predicted"/>
<evidence type="ECO:0000313" key="1">
    <source>
        <dbReference type="EMBL" id="CAL1267805.1"/>
    </source>
</evidence>
<keyword evidence="2" id="KW-1185">Reference proteome</keyword>
<accession>A0AAV1Z8F9</accession>
<comment type="caution">
    <text evidence="1">The sequence shown here is derived from an EMBL/GenBank/DDBJ whole genome shotgun (WGS) entry which is preliminary data.</text>
</comment>
<organism evidence="1 2">
    <name type="scientific">Larinioides sclopetarius</name>
    <dbReference type="NCBI Taxonomy" id="280406"/>
    <lineage>
        <taxon>Eukaryota</taxon>
        <taxon>Metazoa</taxon>
        <taxon>Ecdysozoa</taxon>
        <taxon>Arthropoda</taxon>
        <taxon>Chelicerata</taxon>
        <taxon>Arachnida</taxon>
        <taxon>Araneae</taxon>
        <taxon>Araneomorphae</taxon>
        <taxon>Entelegynae</taxon>
        <taxon>Araneoidea</taxon>
        <taxon>Araneidae</taxon>
        <taxon>Larinioides</taxon>
    </lineage>
</organism>
<evidence type="ECO:0000313" key="2">
    <source>
        <dbReference type="Proteomes" id="UP001497382"/>
    </source>
</evidence>
<gene>
    <name evidence="1" type="ORF">LARSCL_LOCUS3854</name>
</gene>
<name>A0AAV1Z8F9_9ARAC</name>
<protein>
    <submittedName>
        <fullName evidence="1">Uncharacterized protein</fullName>
    </submittedName>
</protein>
<sequence>MAGVASRLVVTKARSLQASHSHPNPDPYNLDKVYAISLDIDRQREQTSVPVTFRRTGIASIQQCFIGKYAAS</sequence>
<reference evidence="1 2" key="1">
    <citation type="submission" date="2024-04" db="EMBL/GenBank/DDBJ databases">
        <authorList>
            <person name="Rising A."/>
            <person name="Reimegard J."/>
            <person name="Sonavane S."/>
            <person name="Akerstrom W."/>
            <person name="Nylinder S."/>
            <person name="Hedman E."/>
            <person name="Kallberg Y."/>
        </authorList>
    </citation>
    <scope>NUCLEOTIDE SEQUENCE [LARGE SCALE GENOMIC DNA]</scope>
</reference>
<dbReference type="Proteomes" id="UP001497382">
    <property type="component" value="Unassembled WGS sequence"/>
</dbReference>